<evidence type="ECO:0000313" key="1">
    <source>
        <dbReference type="EMBL" id="GBL88386.1"/>
    </source>
</evidence>
<comment type="caution">
    <text evidence="1">The sequence shown here is derived from an EMBL/GenBank/DDBJ whole genome shotgun (WGS) entry which is preliminary data.</text>
</comment>
<sequence>MVNILHTHVNRIFQTHMKTPLTRQIAFCLSPGNFDFYKDRSEIWHCTLSLGHLPISQRSHMAIPRNAASYERKSKKTSLRKSTVITLSSQLGRKMVVGISVSIIPT</sequence>
<dbReference type="AlphaFoldDB" id="A0A4Y2BAT8"/>
<name>A0A4Y2BAT8_ARAVE</name>
<protein>
    <submittedName>
        <fullName evidence="1">Uncharacterized protein</fullName>
    </submittedName>
</protein>
<dbReference type="EMBL" id="BGPR01000059">
    <property type="protein sequence ID" value="GBL88386.1"/>
    <property type="molecule type" value="Genomic_DNA"/>
</dbReference>
<proteinExistence type="predicted"/>
<dbReference type="Proteomes" id="UP000499080">
    <property type="component" value="Unassembled WGS sequence"/>
</dbReference>
<keyword evidence="2" id="KW-1185">Reference proteome</keyword>
<accession>A0A4Y2BAT8</accession>
<reference evidence="1 2" key="1">
    <citation type="journal article" date="2019" name="Sci. Rep.">
        <title>Orb-weaving spider Araneus ventricosus genome elucidates the spidroin gene catalogue.</title>
        <authorList>
            <person name="Kono N."/>
            <person name="Nakamura H."/>
            <person name="Ohtoshi R."/>
            <person name="Moran D.A.P."/>
            <person name="Shinohara A."/>
            <person name="Yoshida Y."/>
            <person name="Fujiwara M."/>
            <person name="Mori M."/>
            <person name="Tomita M."/>
            <person name="Arakawa K."/>
        </authorList>
    </citation>
    <scope>NUCLEOTIDE SEQUENCE [LARGE SCALE GENOMIC DNA]</scope>
</reference>
<gene>
    <name evidence="1" type="ORF">AVEN_103038_1</name>
</gene>
<evidence type="ECO:0000313" key="2">
    <source>
        <dbReference type="Proteomes" id="UP000499080"/>
    </source>
</evidence>
<organism evidence="1 2">
    <name type="scientific">Araneus ventricosus</name>
    <name type="common">Orbweaver spider</name>
    <name type="synonym">Epeira ventricosa</name>
    <dbReference type="NCBI Taxonomy" id="182803"/>
    <lineage>
        <taxon>Eukaryota</taxon>
        <taxon>Metazoa</taxon>
        <taxon>Ecdysozoa</taxon>
        <taxon>Arthropoda</taxon>
        <taxon>Chelicerata</taxon>
        <taxon>Arachnida</taxon>
        <taxon>Araneae</taxon>
        <taxon>Araneomorphae</taxon>
        <taxon>Entelegynae</taxon>
        <taxon>Araneoidea</taxon>
        <taxon>Araneidae</taxon>
        <taxon>Araneus</taxon>
    </lineage>
</organism>